<evidence type="ECO:0000313" key="2">
    <source>
        <dbReference type="EnsemblPlants" id="cds.evm.model.03.746"/>
    </source>
</evidence>
<accession>A0A803PA87</accession>
<organism evidence="2 3">
    <name type="scientific">Cannabis sativa</name>
    <name type="common">Hemp</name>
    <name type="synonym">Marijuana</name>
    <dbReference type="NCBI Taxonomy" id="3483"/>
    <lineage>
        <taxon>Eukaryota</taxon>
        <taxon>Viridiplantae</taxon>
        <taxon>Streptophyta</taxon>
        <taxon>Embryophyta</taxon>
        <taxon>Tracheophyta</taxon>
        <taxon>Spermatophyta</taxon>
        <taxon>Magnoliopsida</taxon>
        <taxon>eudicotyledons</taxon>
        <taxon>Gunneridae</taxon>
        <taxon>Pentapetalae</taxon>
        <taxon>rosids</taxon>
        <taxon>fabids</taxon>
        <taxon>Rosales</taxon>
        <taxon>Cannabaceae</taxon>
        <taxon>Cannabis</taxon>
    </lineage>
</organism>
<dbReference type="EMBL" id="UZAU01000266">
    <property type="status" value="NOT_ANNOTATED_CDS"/>
    <property type="molecule type" value="Genomic_DNA"/>
</dbReference>
<reference evidence="2" key="1">
    <citation type="submission" date="2018-11" db="EMBL/GenBank/DDBJ databases">
        <authorList>
            <person name="Grassa J C."/>
        </authorList>
    </citation>
    <scope>NUCLEOTIDE SEQUENCE [LARGE SCALE GENOMIC DNA]</scope>
</reference>
<feature type="region of interest" description="Disordered" evidence="1">
    <location>
        <begin position="133"/>
        <end position="155"/>
    </location>
</feature>
<reference evidence="2" key="2">
    <citation type="submission" date="2021-03" db="UniProtKB">
        <authorList>
            <consortium name="EnsemblPlants"/>
        </authorList>
    </citation>
    <scope>IDENTIFICATION</scope>
</reference>
<keyword evidence="3" id="KW-1185">Reference proteome</keyword>
<dbReference type="EnsemblPlants" id="evm.model.03.746">
    <property type="protein sequence ID" value="cds.evm.model.03.746"/>
    <property type="gene ID" value="evm.TU.03.746"/>
</dbReference>
<sequence>MRDLLSAFQLPVFRLGGRAFDGEVDRGGKRLSPDTRFEEEALPIEARQIIFCEHRKDESRELSRTGSIDIEIASPREIDPIRPERPATSKRNPGEASRYKIAVRRFVYKLAVSENTGDSRAWEVFKENPIHKNRRERQQKRIDQRLSRANFSTNL</sequence>
<name>A0A803PA87_CANSA</name>
<evidence type="ECO:0000313" key="3">
    <source>
        <dbReference type="Proteomes" id="UP000596661"/>
    </source>
</evidence>
<dbReference type="AlphaFoldDB" id="A0A803PA87"/>
<proteinExistence type="predicted"/>
<feature type="region of interest" description="Disordered" evidence="1">
    <location>
        <begin position="74"/>
        <end position="95"/>
    </location>
</feature>
<dbReference type="Proteomes" id="UP000596661">
    <property type="component" value="Chromosome 3"/>
</dbReference>
<protein>
    <submittedName>
        <fullName evidence="2">Uncharacterized protein</fullName>
    </submittedName>
</protein>
<feature type="compositionally biased region" description="Basic and acidic residues" evidence="1">
    <location>
        <begin position="74"/>
        <end position="87"/>
    </location>
</feature>
<dbReference type="Gramene" id="evm.model.03.746">
    <property type="protein sequence ID" value="cds.evm.model.03.746"/>
    <property type="gene ID" value="evm.TU.03.746"/>
</dbReference>
<evidence type="ECO:0000256" key="1">
    <source>
        <dbReference type="SAM" id="MobiDB-lite"/>
    </source>
</evidence>